<dbReference type="Proteomes" id="UP000821866">
    <property type="component" value="Chromosome 1"/>
</dbReference>
<protein>
    <recommendedName>
        <fullName evidence="1">Transposase Tc1-like domain-containing protein</fullName>
    </recommendedName>
</protein>
<evidence type="ECO:0000313" key="3">
    <source>
        <dbReference type="Proteomes" id="UP000821866"/>
    </source>
</evidence>
<feature type="domain" description="Transposase Tc1-like" evidence="1">
    <location>
        <begin position="24"/>
        <end position="81"/>
    </location>
</feature>
<keyword evidence="3" id="KW-1185">Reference proteome</keyword>
<dbReference type="InterPro" id="IPR036397">
    <property type="entry name" value="RNaseH_sf"/>
</dbReference>
<sequence>MERSGRPRTMTEEEDRLITTAAIMPDPFQSAENIREALSLTVSSETVRRMLSELGPQSFVATQKPCLLGSQLQERLVFATAMKEWTTEKWGDVIFSDESTFSTR</sequence>
<dbReference type="Pfam" id="PF01498">
    <property type="entry name" value="HTH_Tnp_Tc3_2"/>
    <property type="match status" value="1"/>
</dbReference>
<dbReference type="GO" id="GO:0003677">
    <property type="term" value="F:DNA binding"/>
    <property type="evidence" value="ECO:0007669"/>
    <property type="project" value="InterPro"/>
</dbReference>
<gene>
    <name evidence="2" type="ORF">HPB51_003906</name>
</gene>
<comment type="caution">
    <text evidence="2">The sequence shown here is derived from an EMBL/GenBank/DDBJ whole genome shotgun (WGS) entry which is preliminary data.</text>
</comment>
<dbReference type="EMBL" id="JABSTU010000001">
    <property type="protein sequence ID" value="KAH8038884.1"/>
    <property type="molecule type" value="Genomic_DNA"/>
</dbReference>
<proteinExistence type="predicted"/>
<dbReference type="AlphaFoldDB" id="A0A9J6EXD1"/>
<reference evidence="2" key="2">
    <citation type="submission" date="2021-09" db="EMBL/GenBank/DDBJ databases">
        <authorList>
            <person name="Jia N."/>
            <person name="Wang J."/>
            <person name="Shi W."/>
            <person name="Du L."/>
            <person name="Sun Y."/>
            <person name="Zhan W."/>
            <person name="Jiang J."/>
            <person name="Wang Q."/>
            <person name="Zhang B."/>
            <person name="Ji P."/>
            <person name="Sakyi L.B."/>
            <person name="Cui X."/>
            <person name="Yuan T."/>
            <person name="Jiang B."/>
            <person name="Yang W."/>
            <person name="Lam T.T.-Y."/>
            <person name="Chang Q."/>
            <person name="Ding S."/>
            <person name="Wang X."/>
            <person name="Zhu J."/>
            <person name="Ruan X."/>
            <person name="Zhao L."/>
            <person name="Wei J."/>
            <person name="Que T."/>
            <person name="Du C."/>
            <person name="Cheng J."/>
            <person name="Dai P."/>
            <person name="Han X."/>
            <person name="Huang E."/>
            <person name="Gao Y."/>
            <person name="Liu J."/>
            <person name="Shao H."/>
            <person name="Ye R."/>
            <person name="Li L."/>
            <person name="Wei W."/>
            <person name="Wang X."/>
            <person name="Wang C."/>
            <person name="Huo Q."/>
            <person name="Li W."/>
            <person name="Guo W."/>
            <person name="Chen H."/>
            <person name="Chen S."/>
            <person name="Zhou L."/>
            <person name="Zhou L."/>
            <person name="Ni X."/>
            <person name="Tian J."/>
            <person name="Zhou Y."/>
            <person name="Sheng Y."/>
            <person name="Liu T."/>
            <person name="Pan Y."/>
            <person name="Xia L."/>
            <person name="Li J."/>
            <person name="Zhao F."/>
            <person name="Cao W."/>
        </authorList>
    </citation>
    <scope>NUCLEOTIDE SEQUENCE</scope>
    <source>
        <strain evidence="2">Rmic-2018</strain>
        <tissue evidence="2">Larvae</tissue>
    </source>
</reference>
<dbReference type="Gene3D" id="3.30.420.10">
    <property type="entry name" value="Ribonuclease H-like superfamily/Ribonuclease H"/>
    <property type="match status" value="1"/>
</dbReference>
<accession>A0A9J6EXD1</accession>
<reference evidence="2" key="1">
    <citation type="journal article" date="2020" name="Cell">
        <title>Large-Scale Comparative Analyses of Tick Genomes Elucidate Their Genetic Diversity and Vector Capacities.</title>
        <authorList>
            <consortium name="Tick Genome and Microbiome Consortium (TIGMIC)"/>
            <person name="Jia N."/>
            <person name="Wang J."/>
            <person name="Shi W."/>
            <person name="Du L."/>
            <person name="Sun Y."/>
            <person name="Zhan W."/>
            <person name="Jiang J.F."/>
            <person name="Wang Q."/>
            <person name="Zhang B."/>
            <person name="Ji P."/>
            <person name="Bell-Sakyi L."/>
            <person name="Cui X.M."/>
            <person name="Yuan T.T."/>
            <person name="Jiang B.G."/>
            <person name="Yang W.F."/>
            <person name="Lam T.T."/>
            <person name="Chang Q.C."/>
            <person name="Ding S.J."/>
            <person name="Wang X.J."/>
            <person name="Zhu J.G."/>
            <person name="Ruan X.D."/>
            <person name="Zhao L."/>
            <person name="Wei J.T."/>
            <person name="Ye R.Z."/>
            <person name="Que T.C."/>
            <person name="Du C.H."/>
            <person name="Zhou Y.H."/>
            <person name="Cheng J.X."/>
            <person name="Dai P.F."/>
            <person name="Guo W.B."/>
            <person name="Han X.H."/>
            <person name="Huang E.J."/>
            <person name="Li L.F."/>
            <person name="Wei W."/>
            <person name="Gao Y.C."/>
            <person name="Liu J.Z."/>
            <person name="Shao H.Z."/>
            <person name="Wang X."/>
            <person name="Wang C.C."/>
            <person name="Yang T.C."/>
            <person name="Huo Q.B."/>
            <person name="Li W."/>
            <person name="Chen H.Y."/>
            <person name="Chen S.E."/>
            <person name="Zhou L.G."/>
            <person name="Ni X.B."/>
            <person name="Tian J.H."/>
            <person name="Sheng Y."/>
            <person name="Liu T."/>
            <person name="Pan Y.S."/>
            <person name="Xia L.Y."/>
            <person name="Li J."/>
            <person name="Zhao F."/>
            <person name="Cao W.C."/>
        </authorList>
    </citation>
    <scope>NUCLEOTIDE SEQUENCE</scope>
    <source>
        <strain evidence="2">Rmic-2018</strain>
    </source>
</reference>
<name>A0A9J6EXD1_RHIMP</name>
<dbReference type="GO" id="GO:0006313">
    <property type="term" value="P:DNA transposition"/>
    <property type="evidence" value="ECO:0007669"/>
    <property type="project" value="InterPro"/>
</dbReference>
<evidence type="ECO:0000313" key="2">
    <source>
        <dbReference type="EMBL" id="KAH8038884.1"/>
    </source>
</evidence>
<organism evidence="2 3">
    <name type="scientific">Rhipicephalus microplus</name>
    <name type="common">Cattle tick</name>
    <name type="synonym">Boophilus microplus</name>
    <dbReference type="NCBI Taxonomy" id="6941"/>
    <lineage>
        <taxon>Eukaryota</taxon>
        <taxon>Metazoa</taxon>
        <taxon>Ecdysozoa</taxon>
        <taxon>Arthropoda</taxon>
        <taxon>Chelicerata</taxon>
        <taxon>Arachnida</taxon>
        <taxon>Acari</taxon>
        <taxon>Parasitiformes</taxon>
        <taxon>Ixodida</taxon>
        <taxon>Ixodoidea</taxon>
        <taxon>Ixodidae</taxon>
        <taxon>Rhipicephalinae</taxon>
        <taxon>Rhipicephalus</taxon>
        <taxon>Boophilus</taxon>
    </lineage>
</organism>
<dbReference type="InterPro" id="IPR002492">
    <property type="entry name" value="Transposase_Tc1-like"/>
</dbReference>
<evidence type="ECO:0000259" key="1">
    <source>
        <dbReference type="Pfam" id="PF01498"/>
    </source>
</evidence>
<dbReference type="GO" id="GO:0015074">
    <property type="term" value="P:DNA integration"/>
    <property type="evidence" value="ECO:0007669"/>
    <property type="project" value="InterPro"/>
</dbReference>